<dbReference type="RefSeq" id="XP_058311407.1">
    <property type="nucleotide sequence ID" value="XM_058449063.1"/>
</dbReference>
<protein>
    <recommendedName>
        <fullName evidence="3">malate dehydrogenase</fullName>
        <ecNumber evidence="3">1.1.1.37</ecNumber>
    </recommendedName>
</protein>
<feature type="binding site" evidence="9">
    <location>
        <position position="151"/>
    </location>
    <ligand>
        <name>substrate</name>
    </ligand>
</feature>
<evidence type="ECO:0000256" key="9">
    <source>
        <dbReference type="PIRSR" id="PIRSR000102-2"/>
    </source>
</evidence>
<dbReference type="InterPro" id="IPR036291">
    <property type="entry name" value="NAD(P)-bd_dom_sf"/>
</dbReference>
<dbReference type="Gene3D" id="3.40.50.720">
    <property type="entry name" value="NAD(P)-binding Rossmann-like Domain"/>
    <property type="match status" value="1"/>
</dbReference>
<evidence type="ECO:0000256" key="11">
    <source>
        <dbReference type="RuleBase" id="RU003369"/>
    </source>
</evidence>
<proteinExistence type="inferred from homology"/>
<reference evidence="14" key="2">
    <citation type="journal article" date="2023" name="IMA Fungus">
        <title>Comparative genomic study of the Penicillium genus elucidates a diverse pangenome and 15 lateral gene transfer events.</title>
        <authorList>
            <person name="Petersen C."/>
            <person name="Sorensen T."/>
            <person name="Nielsen M.R."/>
            <person name="Sondergaard T.E."/>
            <person name="Sorensen J.L."/>
            <person name="Fitzpatrick D.A."/>
            <person name="Frisvad J.C."/>
            <person name="Nielsen K.L."/>
        </authorList>
    </citation>
    <scope>NUCLEOTIDE SEQUENCE</scope>
    <source>
        <strain evidence="14">IBT 15544</strain>
    </source>
</reference>
<feature type="active site" description="Proton acceptor" evidence="8">
    <location>
        <position position="209"/>
    </location>
</feature>
<dbReference type="Gene3D" id="3.90.110.10">
    <property type="entry name" value="Lactate dehydrogenase/glycoside hydrolase, family 4, C-terminal"/>
    <property type="match status" value="1"/>
</dbReference>
<gene>
    <name evidence="14" type="ORF">N7498_002001</name>
</gene>
<dbReference type="PANTHER" id="PTHR11540:SF73">
    <property type="entry name" value="MALATE DEHYDROGENASE, MITOCHONDRIAL"/>
    <property type="match status" value="1"/>
</dbReference>
<evidence type="ECO:0000259" key="13">
    <source>
        <dbReference type="Pfam" id="PF02866"/>
    </source>
</evidence>
<dbReference type="Proteomes" id="UP001150904">
    <property type="component" value="Unassembled WGS sequence"/>
</dbReference>
<dbReference type="SUPFAM" id="SSF51735">
    <property type="entry name" value="NAD(P)-binding Rossmann-fold domains"/>
    <property type="match status" value="1"/>
</dbReference>
<dbReference type="FunFam" id="3.40.50.720:FF:000013">
    <property type="entry name" value="Malate dehydrogenase"/>
    <property type="match status" value="1"/>
</dbReference>
<dbReference type="GeneID" id="83176364"/>
<dbReference type="InterPro" id="IPR015955">
    <property type="entry name" value="Lactate_DH/Glyco_Ohase_4_C"/>
</dbReference>
<feature type="binding site" evidence="10">
    <location>
        <begin position="39"/>
        <end position="45"/>
    </location>
    <ligand>
        <name>NAD(+)</name>
        <dbReference type="ChEBI" id="CHEBI:57540"/>
    </ligand>
</feature>
<dbReference type="InterPro" id="IPR001236">
    <property type="entry name" value="Lactate/malate_DH_N"/>
</dbReference>
<comment type="caution">
    <text evidence="14">The sequence shown here is derived from an EMBL/GenBank/DDBJ whole genome shotgun (WGS) entry which is preliminary data.</text>
</comment>
<evidence type="ECO:0000259" key="12">
    <source>
        <dbReference type="Pfam" id="PF00056"/>
    </source>
</evidence>
<keyword evidence="4" id="KW-0816">Tricarboxylic acid cycle</keyword>
<accession>A0A9W9N9B3</accession>
<dbReference type="NCBIfam" id="TIGR01772">
    <property type="entry name" value="MDH_euk_gproteo"/>
    <property type="match status" value="1"/>
</dbReference>
<dbReference type="FunFam" id="3.90.110.10:FF:000001">
    <property type="entry name" value="Malate dehydrogenase"/>
    <property type="match status" value="1"/>
</dbReference>
<keyword evidence="5 11" id="KW-0560">Oxidoreductase</keyword>
<evidence type="ECO:0000256" key="6">
    <source>
        <dbReference type="ARBA" id="ARBA00023027"/>
    </source>
</evidence>
<evidence type="ECO:0000313" key="15">
    <source>
        <dbReference type="Proteomes" id="UP001150904"/>
    </source>
</evidence>
<dbReference type="SUPFAM" id="SSF56327">
    <property type="entry name" value="LDH C-terminal domain-like"/>
    <property type="match status" value="1"/>
</dbReference>
<evidence type="ECO:0000313" key="14">
    <source>
        <dbReference type="EMBL" id="KAJ5215594.1"/>
    </source>
</evidence>
<comment type="catalytic activity">
    <reaction evidence="7">
        <text>(S)-malate + NAD(+) = oxaloacetate + NADH + H(+)</text>
        <dbReference type="Rhea" id="RHEA:21432"/>
        <dbReference type="ChEBI" id="CHEBI:15378"/>
        <dbReference type="ChEBI" id="CHEBI:15589"/>
        <dbReference type="ChEBI" id="CHEBI:16452"/>
        <dbReference type="ChEBI" id="CHEBI:57540"/>
        <dbReference type="ChEBI" id="CHEBI:57945"/>
        <dbReference type="EC" id="1.1.1.37"/>
    </reaction>
</comment>
<dbReference type="EC" id="1.1.1.37" evidence="3"/>
<comment type="similarity">
    <text evidence="1">Belongs to the LDH/MDH superfamily. MDH type 1 family.</text>
</comment>
<feature type="domain" description="Lactate/malate dehydrogenase N-terminal" evidence="12">
    <location>
        <begin position="34"/>
        <end position="177"/>
    </location>
</feature>
<evidence type="ECO:0000256" key="1">
    <source>
        <dbReference type="ARBA" id="ARBA00008824"/>
    </source>
</evidence>
<name>A0A9W9N9B3_9EURO</name>
<evidence type="ECO:0000256" key="2">
    <source>
        <dbReference type="ARBA" id="ARBA00011738"/>
    </source>
</evidence>
<feature type="binding site" evidence="10">
    <location>
        <position position="126"/>
    </location>
    <ligand>
        <name>NAD(+)</name>
        <dbReference type="ChEBI" id="CHEBI:57540"/>
    </ligand>
</feature>
<organism evidence="14 15">
    <name type="scientific">Penicillium cinerascens</name>
    <dbReference type="NCBI Taxonomy" id="70096"/>
    <lineage>
        <taxon>Eukaryota</taxon>
        <taxon>Fungi</taxon>
        <taxon>Dikarya</taxon>
        <taxon>Ascomycota</taxon>
        <taxon>Pezizomycotina</taxon>
        <taxon>Eurotiomycetes</taxon>
        <taxon>Eurotiomycetidae</taxon>
        <taxon>Eurotiales</taxon>
        <taxon>Aspergillaceae</taxon>
        <taxon>Penicillium</taxon>
    </lineage>
</organism>
<dbReference type="EMBL" id="JAPQKR010000005">
    <property type="protein sequence ID" value="KAJ5215594.1"/>
    <property type="molecule type" value="Genomic_DNA"/>
</dbReference>
<reference evidence="14" key="1">
    <citation type="submission" date="2022-12" db="EMBL/GenBank/DDBJ databases">
        <authorList>
            <person name="Petersen C."/>
        </authorList>
    </citation>
    <scope>NUCLEOTIDE SEQUENCE</scope>
    <source>
        <strain evidence="14">IBT 15544</strain>
    </source>
</reference>
<dbReference type="GO" id="GO:0006099">
    <property type="term" value="P:tricarboxylic acid cycle"/>
    <property type="evidence" value="ECO:0007669"/>
    <property type="project" value="UniProtKB-KW"/>
</dbReference>
<dbReference type="PIRSF" id="PIRSF000102">
    <property type="entry name" value="Lac_mal_DH"/>
    <property type="match status" value="1"/>
</dbReference>
<dbReference type="PANTHER" id="PTHR11540">
    <property type="entry name" value="MALATE AND LACTATE DEHYDROGENASE"/>
    <property type="match status" value="1"/>
</dbReference>
<evidence type="ECO:0000256" key="4">
    <source>
        <dbReference type="ARBA" id="ARBA00022532"/>
    </source>
</evidence>
<evidence type="ECO:0000256" key="10">
    <source>
        <dbReference type="PIRSR" id="PIRSR000102-3"/>
    </source>
</evidence>
<feature type="binding site" evidence="10">
    <location>
        <begin position="149"/>
        <end position="151"/>
    </location>
    <ligand>
        <name>NAD(+)</name>
        <dbReference type="ChEBI" id="CHEBI:57540"/>
    </ligand>
</feature>
<dbReference type="AlphaFoldDB" id="A0A9W9N9B3"/>
<feature type="binding site" evidence="10">
    <location>
        <position position="259"/>
    </location>
    <ligand>
        <name>NAD(+)</name>
        <dbReference type="ChEBI" id="CHEBI:57540"/>
    </ligand>
</feature>
<feature type="binding site" evidence="10">
    <location>
        <position position="65"/>
    </location>
    <ligand>
        <name>NAD(+)</name>
        <dbReference type="ChEBI" id="CHEBI:57540"/>
    </ligand>
</feature>
<evidence type="ECO:0000256" key="7">
    <source>
        <dbReference type="ARBA" id="ARBA00048313"/>
    </source>
</evidence>
<evidence type="ECO:0000256" key="5">
    <source>
        <dbReference type="ARBA" id="ARBA00023002"/>
    </source>
</evidence>
<evidence type="ECO:0000256" key="8">
    <source>
        <dbReference type="PIRSR" id="PIRSR000102-1"/>
    </source>
</evidence>
<dbReference type="Pfam" id="PF02866">
    <property type="entry name" value="Ldh_1_C"/>
    <property type="match status" value="1"/>
</dbReference>
<feature type="binding site" evidence="9">
    <location>
        <position position="113"/>
    </location>
    <ligand>
        <name>substrate</name>
    </ligand>
</feature>
<dbReference type="GO" id="GO:0005739">
    <property type="term" value="C:mitochondrion"/>
    <property type="evidence" value="ECO:0007669"/>
    <property type="project" value="TreeGrafter"/>
</dbReference>
<dbReference type="GO" id="GO:0030060">
    <property type="term" value="F:L-malate dehydrogenase (NAD+) activity"/>
    <property type="evidence" value="ECO:0007669"/>
    <property type="project" value="UniProtKB-EC"/>
</dbReference>
<dbReference type="GO" id="GO:0019752">
    <property type="term" value="P:carboxylic acid metabolic process"/>
    <property type="evidence" value="ECO:0007669"/>
    <property type="project" value="InterPro"/>
</dbReference>
<feature type="domain" description="Lactate/malate dehydrogenase C-terminal" evidence="13">
    <location>
        <begin position="180"/>
        <end position="344"/>
    </location>
</feature>
<dbReference type="OrthoDB" id="4069699at2759"/>
<dbReference type="InterPro" id="IPR022383">
    <property type="entry name" value="Lactate/malate_DH_C"/>
</dbReference>
<dbReference type="Pfam" id="PF00056">
    <property type="entry name" value="Ldh_1_N"/>
    <property type="match status" value="1"/>
</dbReference>
<evidence type="ECO:0000256" key="3">
    <source>
        <dbReference type="ARBA" id="ARBA00012995"/>
    </source>
</evidence>
<keyword evidence="6 10" id="KW-0520">NAD</keyword>
<sequence>MSRMMSFPVRAATLRNLYHPPRRQFSASAVHSSKVSILGAAGGIGQSLALLMKLNPLVSELALYDIKGGPGVAADLSHINTQSKVVGYGSSASGLAHTLNGSDMILIPAGVPRKPGMTRDDLFSSNASIVRDLAKAIADAAPNANILVITNPVNSTVPIVAEVLKSQGVYNSKRLFGVNTLDAIRASRFISQIKGTDPANENVPIIGGHSGITIIPLVSHSGHPDISGTTLDELIQHIQFAGDEVVQAKDGAGSATLAMALAGARFADSLLRANHGQKGIIETAFVDNPLYKDQGIDFFASMVELGPDGMQKIHQVDKLSPYEENMLKRALPDLKKNINRGVDFVKETA</sequence>
<comment type="subunit">
    <text evidence="2">Homodimer.</text>
</comment>
<dbReference type="CDD" id="cd01337">
    <property type="entry name" value="MDH_glyoxysomal_mitochondrial"/>
    <property type="match status" value="1"/>
</dbReference>
<feature type="binding site" evidence="9">
    <location>
        <position position="119"/>
    </location>
    <ligand>
        <name>substrate</name>
    </ligand>
</feature>
<dbReference type="InterPro" id="IPR010097">
    <property type="entry name" value="Malate_DH_type1"/>
</dbReference>
<dbReference type="InterPro" id="IPR001557">
    <property type="entry name" value="L-lactate/malate_DH"/>
</dbReference>
<feature type="binding site" evidence="9">
    <location>
        <position position="185"/>
    </location>
    <ligand>
        <name>substrate</name>
    </ligand>
</feature>
<keyword evidence="15" id="KW-1185">Reference proteome</keyword>